<feature type="domain" description="LITAF" evidence="6">
    <location>
        <begin position="47"/>
        <end position="143"/>
    </location>
</feature>
<dbReference type="AlphaFoldDB" id="A0ABD3S2M5"/>
<evidence type="ECO:0000313" key="8">
    <source>
        <dbReference type="Proteomes" id="UP001634393"/>
    </source>
</evidence>
<keyword evidence="4" id="KW-0862">Zinc</keyword>
<evidence type="ECO:0000256" key="2">
    <source>
        <dbReference type="ARBA" id="ARBA00005975"/>
    </source>
</evidence>
<dbReference type="PROSITE" id="PS51837">
    <property type="entry name" value="LITAF"/>
    <property type="match status" value="1"/>
</dbReference>
<dbReference type="InterPro" id="IPR006629">
    <property type="entry name" value="LITAF"/>
</dbReference>
<evidence type="ECO:0000256" key="5">
    <source>
        <dbReference type="ARBA" id="ARBA00023136"/>
    </source>
</evidence>
<dbReference type="InterPro" id="IPR037519">
    <property type="entry name" value="LITAF_fam"/>
</dbReference>
<evidence type="ECO:0000256" key="3">
    <source>
        <dbReference type="ARBA" id="ARBA00022723"/>
    </source>
</evidence>
<keyword evidence="5" id="KW-0472">Membrane</keyword>
<keyword evidence="3" id="KW-0479">Metal-binding</keyword>
<name>A0ABD3S2M5_9LAMI</name>
<comment type="caution">
    <text evidence="7">The sequence shown here is derived from an EMBL/GenBank/DDBJ whole genome shotgun (WGS) entry which is preliminary data.</text>
</comment>
<gene>
    <name evidence="7" type="ORF">ACJIZ3_004636</name>
</gene>
<evidence type="ECO:0000256" key="1">
    <source>
        <dbReference type="ARBA" id="ARBA00004170"/>
    </source>
</evidence>
<sequence length="164" mass="18010">MEKTSKIDEPAIGIPYNAAYHAPPQQYYVGENPYQAGTIPPNAVVGDPKGIPLQQTIYRDTPAPFNCLHCGGSGLTTVKHVLPYDSVSSLCLCFSSKPSLAAFVGCMMPMMLGICFLCPSMDCLWHKYHYCPSCNQKVADFEKSDPCVVMDPPQWLQRSFALPA</sequence>
<protein>
    <recommendedName>
        <fullName evidence="6">LITAF domain-containing protein</fullName>
    </recommendedName>
</protein>
<dbReference type="GO" id="GO:0046872">
    <property type="term" value="F:metal ion binding"/>
    <property type="evidence" value="ECO:0007669"/>
    <property type="project" value="UniProtKB-KW"/>
</dbReference>
<reference evidence="7 8" key="1">
    <citation type="submission" date="2024-12" db="EMBL/GenBank/DDBJ databases">
        <title>The unique morphological basis and parallel evolutionary history of personate flowers in Penstemon.</title>
        <authorList>
            <person name="Depatie T.H."/>
            <person name="Wessinger C.A."/>
        </authorList>
    </citation>
    <scope>NUCLEOTIDE SEQUENCE [LARGE SCALE GENOMIC DNA]</scope>
    <source>
        <strain evidence="7">WTNN_2</strain>
        <tissue evidence="7">Leaf</tissue>
    </source>
</reference>
<dbReference type="PANTHER" id="PTHR23292:SF6">
    <property type="entry name" value="FI16602P1-RELATED"/>
    <property type="match status" value="1"/>
</dbReference>
<accession>A0ABD3S2M5</accession>
<dbReference type="Proteomes" id="UP001634393">
    <property type="component" value="Unassembled WGS sequence"/>
</dbReference>
<organism evidence="7 8">
    <name type="scientific">Penstemon smallii</name>
    <dbReference type="NCBI Taxonomy" id="265156"/>
    <lineage>
        <taxon>Eukaryota</taxon>
        <taxon>Viridiplantae</taxon>
        <taxon>Streptophyta</taxon>
        <taxon>Embryophyta</taxon>
        <taxon>Tracheophyta</taxon>
        <taxon>Spermatophyta</taxon>
        <taxon>Magnoliopsida</taxon>
        <taxon>eudicotyledons</taxon>
        <taxon>Gunneridae</taxon>
        <taxon>Pentapetalae</taxon>
        <taxon>asterids</taxon>
        <taxon>lamiids</taxon>
        <taxon>Lamiales</taxon>
        <taxon>Plantaginaceae</taxon>
        <taxon>Cheloneae</taxon>
        <taxon>Penstemon</taxon>
    </lineage>
</organism>
<dbReference type="GO" id="GO:0016020">
    <property type="term" value="C:membrane"/>
    <property type="evidence" value="ECO:0007669"/>
    <property type="project" value="UniProtKB-SubCell"/>
</dbReference>
<proteinExistence type="inferred from homology"/>
<evidence type="ECO:0000259" key="6">
    <source>
        <dbReference type="PROSITE" id="PS51837"/>
    </source>
</evidence>
<dbReference type="PANTHER" id="PTHR23292">
    <property type="entry name" value="LIPOPOLYSACCHARIDE-INDUCED TUMOR NECROSIS FACTOR-ALPHA FACTOR"/>
    <property type="match status" value="1"/>
</dbReference>
<evidence type="ECO:0000313" key="7">
    <source>
        <dbReference type="EMBL" id="KAL3818731.1"/>
    </source>
</evidence>
<evidence type="ECO:0000256" key="4">
    <source>
        <dbReference type="ARBA" id="ARBA00022833"/>
    </source>
</evidence>
<keyword evidence="8" id="KW-1185">Reference proteome</keyword>
<comment type="subcellular location">
    <subcellularLocation>
        <location evidence="1">Membrane</location>
        <topology evidence="1">Peripheral membrane protein</topology>
    </subcellularLocation>
</comment>
<comment type="similarity">
    <text evidence="2">Belongs to the CDIP1/LITAF family.</text>
</comment>
<dbReference type="Pfam" id="PF10601">
    <property type="entry name" value="zf-LITAF-like"/>
    <property type="match status" value="1"/>
</dbReference>
<dbReference type="SMART" id="SM00714">
    <property type="entry name" value="LITAF"/>
    <property type="match status" value="1"/>
</dbReference>
<dbReference type="EMBL" id="JBJXBP010000007">
    <property type="protein sequence ID" value="KAL3818731.1"/>
    <property type="molecule type" value="Genomic_DNA"/>
</dbReference>